<dbReference type="EMBL" id="JAEKJA010000010">
    <property type="protein sequence ID" value="MBJ3776725.1"/>
    <property type="molecule type" value="Genomic_DNA"/>
</dbReference>
<evidence type="ECO:0000259" key="9">
    <source>
        <dbReference type="PROSITE" id="PS50928"/>
    </source>
</evidence>
<keyword evidence="4" id="KW-1003">Cell membrane</keyword>
<evidence type="ECO:0000256" key="4">
    <source>
        <dbReference type="ARBA" id="ARBA00022475"/>
    </source>
</evidence>
<sequence>MAKAHRTSLLITHAAMLLPLLVILGFFFVLPLGIVATTSLKEEQTFPSLAQYLSIFTDGFYLEVMVRTLVIGLVTTVAALLAGYPAALLLVFSSSRWRRVFLFIIISPLFVSVIVRTYGWIVLLGPTGPIASLFPPDIRPRMLKTEGAIVIGLMHIYIPYMVLSINSAMAKIDVRLLRAAATLRASRWQIFKDIILPLSAPGVVAGSAIVFSLSMTAFSTPVLLGGARNKTMPFLIYQENLVLGDWQSGSALAIVLLAITTTVLAVVTIASSRIVNKVGG</sequence>
<evidence type="ECO:0000256" key="6">
    <source>
        <dbReference type="ARBA" id="ARBA00022989"/>
    </source>
</evidence>
<organism evidence="10 11">
    <name type="scientific">Acuticoccus mangrovi</name>
    <dbReference type="NCBI Taxonomy" id="2796142"/>
    <lineage>
        <taxon>Bacteria</taxon>
        <taxon>Pseudomonadati</taxon>
        <taxon>Pseudomonadota</taxon>
        <taxon>Alphaproteobacteria</taxon>
        <taxon>Hyphomicrobiales</taxon>
        <taxon>Amorphaceae</taxon>
        <taxon>Acuticoccus</taxon>
    </lineage>
</organism>
<dbReference type="Pfam" id="PF00528">
    <property type="entry name" value="BPD_transp_1"/>
    <property type="match status" value="1"/>
</dbReference>
<dbReference type="Proteomes" id="UP000609531">
    <property type="component" value="Unassembled WGS sequence"/>
</dbReference>
<feature type="transmembrane region" description="Helical" evidence="8">
    <location>
        <begin position="100"/>
        <end position="127"/>
    </location>
</feature>
<comment type="caution">
    <text evidence="10">The sequence shown here is derived from an EMBL/GenBank/DDBJ whole genome shotgun (WGS) entry which is preliminary data.</text>
</comment>
<evidence type="ECO:0000256" key="1">
    <source>
        <dbReference type="ARBA" id="ARBA00004651"/>
    </source>
</evidence>
<gene>
    <name evidence="10" type="ORF">JCR33_13550</name>
</gene>
<name>A0A934MH99_9HYPH</name>
<evidence type="ECO:0000256" key="7">
    <source>
        <dbReference type="ARBA" id="ARBA00023136"/>
    </source>
</evidence>
<dbReference type="PROSITE" id="PS50928">
    <property type="entry name" value="ABC_TM1"/>
    <property type="match status" value="1"/>
</dbReference>
<keyword evidence="3 8" id="KW-0813">Transport</keyword>
<dbReference type="AlphaFoldDB" id="A0A934MH99"/>
<keyword evidence="11" id="KW-1185">Reference proteome</keyword>
<dbReference type="InterPro" id="IPR000515">
    <property type="entry name" value="MetI-like"/>
</dbReference>
<keyword evidence="7 8" id="KW-0472">Membrane</keyword>
<accession>A0A934MH99</accession>
<dbReference type="GO" id="GO:0055085">
    <property type="term" value="P:transmembrane transport"/>
    <property type="evidence" value="ECO:0007669"/>
    <property type="project" value="InterPro"/>
</dbReference>
<dbReference type="RefSeq" id="WP_198882615.1">
    <property type="nucleotide sequence ID" value="NZ_JAEKJA010000010.1"/>
</dbReference>
<feature type="transmembrane region" description="Helical" evidence="8">
    <location>
        <begin position="69"/>
        <end position="93"/>
    </location>
</feature>
<feature type="transmembrane region" description="Helical" evidence="8">
    <location>
        <begin position="194"/>
        <end position="218"/>
    </location>
</feature>
<evidence type="ECO:0000256" key="8">
    <source>
        <dbReference type="RuleBase" id="RU363032"/>
    </source>
</evidence>
<feature type="transmembrane region" description="Helical" evidence="8">
    <location>
        <begin position="147"/>
        <end position="168"/>
    </location>
</feature>
<feature type="transmembrane region" description="Helical" evidence="8">
    <location>
        <begin position="12"/>
        <end position="36"/>
    </location>
</feature>
<feature type="transmembrane region" description="Helical" evidence="8">
    <location>
        <begin position="251"/>
        <end position="270"/>
    </location>
</feature>
<evidence type="ECO:0000256" key="5">
    <source>
        <dbReference type="ARBA" id="ARBA00022692"/>
    </source>
</evidence>
<dbReference type="GO" id="GO:0005886">
    <property type="term" value="C:plasma membrane"/>
    <property type="evidence" value="ECO:0007669"/>
    <property type="project" value="UniProtKB-SubCell"/>
</dbReference>
<comment type="similarity">
    <text evidence="2">Belongs to the binding-protein-dependent transport system permease family. CysTW subfamily.</text>
</comment>
<dbReference type="InterPro" id="IPR035906">
    <property type="entry name" value="MetI-like_sf"/>
</dbReference>
<keyword evidence="5 8" id="KW-0812">Transmembrane</keyword>
<keyword evidence="6 8" id="KW-1133">Transmembrane helix</keyword>
<comment type="subcellular location">
    <subcellularLocation>
        <location evidence="1 8">Cell membrane</location>
        <topology evidence="1 8">Multi-pass membrane protein</topology>
    </subcellularLocation>
</comment>
<protein>
    <submittedName>
        <fullName evidence="10">ABC transporter permease</fullName>
    </submittedName>
</protein>
<feature type="domain" description="ABC transmembrane type-1" evidence="9">
    <location>
        <begin position="65"/>
        <end position="267"/>
    </location>
</feature>
<evidence type="ECO:0000313" key="11">
    <source>
        <dbReference type="Proteomes" id="UP000609531"/>
    </source>
</evidence>
<evidence type="ECO:0000256" key="2">
    <source>
        <dbReference type="ARBA" id="ARBA00007069"/>
    </source>
</evidence>
<proteinExistence type="inferred from homology"/>
<reference evidence="10" key="1">
    <citation type="submission" date="2020-12" db="EMBL/GenBank/DDBJ databases">
        <title>Bacterial taxonomy.</title>
        <authorList>
            <person name="Pan X."/>
        </authorList>
    </citation>
    <scope>NUCLEOTIDE SEQUENCE</scope>
    <source>
        <strain evidence="10">B2012</strain>
    </source>
</reference>
<dbReference type="PANTHER" id="PTHR42929:SF5">
    <property type="entry name" value="ABC TRANSPORTER PERMEASE PROTEIN"/>
    <property type="match status" value="1"/>
</dbReference>
<dbReference type="Gene3D" id="1.10.3720.10">
    <property type="entry name" value="MetI-like"/>
    <property type="match status" value="1"/>
</dbReference>
<evidence type="ECO:0000313" key="10">
    <source>
        <dbReference type="EMBL" id="MBJ3776725.1"/>
    </source>
</evidence>
<evidence type="ECO:0000256" key="3">
    <source>
        <dbReference type="ARBA" id="ARBA00022448"/>
    </source>
</evidence>
<dbReference type="SUPFAM" id="SSF161098">
    <property type="entry name" value="MetI-like"/>
    <property type="match status" value="1"/>
</dbReference>
<dbReference type="PANTHER" id="PTHR42929">
    <property type="entry name" value="INNER MEMBRANE ABC TRANSPORTER PERMEASE PROTEIN YDCU-RELATED-RELATED"/>
    <property type="match status" value="1"/>
</dbReference>
<dbReference type="CDD" id="cd06261">
    <property type="entry name" value="TM_PBP2"/>
    <property type="match status" value="1"/>
</dbReference>